<evidence type="ECO:0000256" key="2">
    <source>
        <dbReference type="RuleBase" id="RU000393"/>
    </source>
</evidence>
<keyword evidence="2" id="KW-0560">Oxidoreductase</keyword>
<dbReference type="CDD" id="cd00305">
    <property type="entry name" value="Cu-Zn_Superoxide_Dismutase"/>
    <property type="match status" value="1"/>
</dbReference>
<feature type="region of interest" description="Disordered" evidence="3">
    <location>
        <begin position="22"/>
        <end position="64"/>
    </location>
</feature>
<evidence type="ECO:0000256" key="1">
    <source>
        <dbReference type="ARBA" id="ARBA00010457"/>
    </source>
</evidence>
<evidence type="ECO:0000313" key="6">
    <source>
        <dbReference type="EMBL" id="SIQ97393.1"/>
    </source>
</evidence>
<dbReference type="RefSeq" id="WP_223191450.1">
    <property type="nucleotide sequence ID" value="NZ_FTMK01000019.1"/>
</dbReference>
<dbReference type="InterPro" id="IPR001424">
    <property type="entry name" value="SOD_Cu_Zn_dom"/>
</dbReference>
<feature type="chain" id="PRO_5012003547" description="Superoxide dismutase [Cu-Zn]" evidence="4">
    <location>
        <begin position="20"/>
        <end position="200"/>
    </location>
</feature>
<protein>
    <recommendedName>
        <fullName evidence="2">Superoxide dismutase [Cu-Zn]</fullName>
        <ecNumber evidence="2">1.15.1.1</ecNumber>
    </recommendedName>
</protein>
<dbReference type="InterPro" id="IPR036423">
    <property type="entry name" value="SOD-like_Cu/Zn_dom_sf"/>
</dbReference>
<dbReference type="GO" id="GO:0004784">
    <property type="term" value="F:superoxide dismutase activity"/>
    <property type="evidence" value="ECO:0007669"/>
    <property type="project" value="UniProtKB-EC"/>
</dbReference>
<sequence length="200" mass="20329">MRTYLLALGFAAMPVWAQAQDAQAPDAQAPDAQAPAAQAQDAPADTAPAEAAPAQDAQASFVDAKGQQAGSASLTATPTGVLIQVEATGLPASSWVAFHIHETGTCDPQTGHESAGGHFNPSDAEHGVLVEGGPHAGDMPNIWVDAEGTARAQVFNPLVSLAEGDNAITGRALMIHAKADDYKSQPSGDAGERLACGVIE</sequence>
<dbReference type="InterPro" id="IPR018152">
    <property type="entry name" value="SOD_Cu/Zn_BS"/>
</dbReference>
<feature type="signal peptide" evidence="4">
    <location>
        <begin position="1"/>
        <end position="19"/>
    </location>
</feature>
<dbReference type="Pfam" id="PF00080">
    <property type="entry name" value="Sod_Cu"/>
    <property type="match status" value="1"/>
</dbReference>
<dbReference type="PROSITE" id="PS00332">
    <property type="entry name" value="SOD_CU_ZN_2"/>
    <property type="match status" value="1"/>
</dbReference>
<organism evidence="6 7">
    <name type="scientific">Paracoccus thiocyanatus</name>
    <dbReference type="NCBI Taxonomy" id="34006"/>
    <lineage>
        <taxon>Bacteria</taxon>
        <taxon>Pseudomonadati</taxon>
        <taxon>Pseudomonadota</taxon>
        <taxon>Alphaproteobacteria</taxon>
        <taxon>Rhodobacterales</taxon>
        <taxon>Paracoccaceae</taxon>
        <taxon>Paracoccus</taxon>
    </lineage>
</organism>
<feature type="region of interest" description="Disordered" evidence="3">
    <location>
        <begin position="106"/>
        <end position="126"/>
    </location>
</feature>
<accession>A0A1N6X4Y8</accession>
<comment type="similarity">
    <text evidence="1 2">Belongs to the Cu-Zn superoxide dismutase family.</text>
</comment>
<keyword evidence="2" id="KW-0862">Zinc</keyword>
<dbReference type="SUPFAM" id="SSF49329">
    <property type="entry name" value="Cu,Zn superoxide dismutase-like"/>
    <property type="match status" value="1"/>
</dbReference>
<dbReference type="AlphaFoldDB" id="A0A1N6X4Y8"/>
<keyword evidence="4" id="KW-0732">Signal</keyword>
<proteinExistence type="inferred from homology"/>
<dbReference type="GO" id="GO:0005507">
    <property type="term" value="F:copper ion binding"/>
    <property type="evidence" value="ECO:0007669"/>
    <property type="project" value="InterPro"/>
</dbReference>
<dbReference type="EMBL" id="FTMK01000019">
    <property type="protein sequence ID" value="SIQ97393.1"/>
    <property type="molecule type" value="Genomic_DNA"/>
</dbReference>
<dbReference type="PANTHER" id="PTHR10003">
    <property type="entry name" value="SUPEROXIDE DISMUTASE CU-ZN -RELATED"/>
    <property type="match status" value="1"/>
</dbReference>
<evidence type="ECO:0000313" key="7">
    <source>
        <dbReference type="Proteomes" id="UP000323956"/>
    </source>
</evidence>
<gene>
    <name evidence="6" type="ORF">SAMN05421641_11943</name>
</gene>
<name>A0A1N6X4Y8_9RHOB</name>
<comment type="catalytic activity">
    <reaction evidence="2">
        <text>2 superoxide + 2 H(+) = H2O2 + O2</text>
        <dbReference type="Rhea" id="RHEA:20696"/>
        <dbReference type="ChEBI" id="CHEBI:15378"/>
        <dbReference type="ChEBI" id="CHEBI:15379"/>
        <dbReference type="ChEBI" id="CHEBI:16240"/>
        <dbReference type="ChEBI" id="CHEBI:18421"/>
        <dbReference type="EC" id="1.15.1.1"/>
    </reaction>
</comment>
<dbReference type="PRINTS" id="PR00068">
    <property type="entry name" value="CUZNDISMTASE"/>
</dbReference>
<dbReference type="Proteomes" id="UP000323956">
    <property type="component" value="Unassembled WGS sequence"/>
</dbReference>
<dbReference type="EC" id="1.15.1.1" evidence="2"/>
<evidence type="ECO:0000259" key="5">
    <source>
        <dbReference type="Pfam" id="PF00080"/>
    </source>
</evidence>
<comment type="cofactor">
    <cofactor evidence="2">
        <name>Zn(2+)</name>
        <dbReference type="ChEBI" id="CHEBI:29105"/>
    </cofactor>
    <text evidence="2">Binds 1 zinc ion per subunit.</text>
</comment>
<comment type="cofactor">
    <cofactor evidence="2">
        <name>Cu cation</name>
        <dbReference type="ChEBI" id="CHEBI:23378"/>
    </cofactor>
    <text evidence="2">Binds 1 copper ion per subunit.</text>
</comment>
<evidence type="ECO:0000256" key="4">
    <source>
        <dbReference type="SAM" id="SignalP"/>
    </source>
</evidence>
<feature type="compositionally biased region" description="Low complexity" evidence="3">
    <location>
        <begin position="22"/>
        <end position="59"/>
    </location>
</feature>
<feature type="domain" description="Superoxide dismutase copper/zinc binding" evidence="5">
    <location>
        <begin position="70"/>
        <end position="199"/>
    </location>
</feature>
<comment type="function">
    <text evidence="2">Destroys radicals which are normally produced within the cells and which are toxic to biological systems.</text>
</comment>
<keyword evidence="2" id="KW-0186">Copper</keyword>
<keyword evidence="2" id="KW-0479">Metal-binding</keyword>
<reference evidence="6 7" key="1">
    <citation type="submission" date="2017-01" db="EMBL/GenBank/DDBJ databases">
        <authorList>
            <person name="Varghese N."/>
            <person name="Submissions S."/>
        </authorList>
    </citation>
    <scope>NUCLEOTIDE SEQUENCE [LARGE SCALE GENOMIC DNA]</scope>
    <source>
        <strain evidence="6 7">ATCC 700171</strain>
    </source>
</reference>
<dbReference type="InterPro" id="IPR024134">
    <property type="entry name" value="SOD_Cu/Zn_/chaperone"/>
</dbReference>
<dbReference type="Gene3D" id="2.60.40.200">
    <property type="entry name" value="Superoxide dismutase, copper/zinc binding domain"/>
    <property type="match status" value="1"/>
</dbReference>
<evidence type="ECO:0000256" key="3">
    <source>
        <dbReference type="SAM" id="MobiDB-lite"/>
    </source>
</evidence>